<proteinExistence type="predicted"/>
<name>A0A0N0NPD7_9EURO</name>
<dbReference type="Proteomes" id="UP000038010">
    <property type="component" value="Unassembled WGS sequence"/>
</dbReference>
<organism evidence="3 4">
    <name type="scientific">Cyphellophora attinorum</name>
    <dbReference type="NCBI Taxonomy" id="1664694"/>
    <lineage>
        <taxon>Eukaryota</taxon>
        <taxon>Fungi</taxon>
        <taxon>Dikarya</taxon>
        <taxon>Ascomycota</taxon>
        <taxon>Pezizomycotina</taxon>
        <taxon>Eurotiomycetes</taxon>
        <taxon>Chaetothyriomycetidae</taxon>
        <taxon>Chaetothyriales</taxon>
        <taxon>Cyphellophoraceae</taxon>
        <taxon>Cyphellophora</taxon>
    </lineage>
</organism>
<evidence type="ECO:0000313" key="3">
    <source>
        <dbReference type="EMBL" id="KPI42631.1"/>
    </source>
</evidence>
<dbReference type="InterPro" id="IPR012677">
    <property type="entry name" value="Nucleotide-bd_a/b_plait_sf"/>
</dbReference>
<dbReference type="AlphaFoldDB" id="A0A0N0NPD7"/>
<accession>A0A0N0NPD7</accession>
<evidence type="ECO:0000313" key="4">
    <source>
        <dbReference type="Proteomes" id="UP000038010"/>
    </source>
</evidence>
<protein>
    <recommendedName>
        <fullName evidence="2">RRM domain-containing protein</fullName>
    </recommendedName>
</protein>
<dbReference type="InterPro" id="IPR000504">
    <property type="entry name" value="RRM_dom"/>
</dbReference>
<dbReference type="SMART" id="SM00360">
    <property type="entry name" value="RRM"/>
    <property type="match status" value="1"/>
</dbReference>
<feature type="domain" description="RRM" evidence="2">
    <location>
        <begin position="263"/>
        <end position="337"/>
    </location>
</feature>
<dbReference type="Gene3D" id="3.30.70.330">
    <property type="match status" value="1"/>
</dbReference>
<dbReference type="SUPFAM" id="SSF54928">
    <property type="entry name" value="RNA-binding domain, RBD"/>
    <property type="match status" value="1"/>
</dbReference>
<dbReference type="VEuPathDB" id="FungiDB:AB675_9630"/>
<dbReference type="CDD" id="cd00590">
    <property type="entry name" value="RRM_SF"/>
    <property type="match status" value="1"/>
</dbReference>
<evidence type="ECO:0000259" key="2">
    <source>
        <dbReference type="SMART" id="SM00360"/>
    </source>
</evidence>
<reference evidence="3 4" key="1">
    <citation type="submission" date="2015-06" db="EMBL/GenBank/DDBJ databases">
        <title>Draft genome of the ant-associated black yeast Phialophora attae CBS 131958.</title>
        <authorList>
            <person name="Moreno L.F."/>
            <person name="Stielow B.J."/>
            <person name="de Hoog S."/>
            <person name="Vicente V.A."/>
            <person name="Weiss V.A."/>
            <person name="de Vries M."/>
            <person name="Cruz L.M."/>
            <person name="Souza E.M."/>
        </authorList>
    </citation>
    <scope>NUCLEOTIDE SEQUENCE [LARGE SCALE GENOMIC DNA]</scope>
    <source>
        <strain evidence="3 4">CBS 131958</strain>
    </source>
</reference>
<keyword evidence="4" id="KW-1185">Reference proteome</keyword>
<feature type="region of interest" description="Disordered" evidence="1">
    <location>
        <begin position="64"/>
        <end position="99"/>
    </location>
</feature>
<comment type="caution">
    <text evidence="3">The sequence shown here is derived from an EMBL/GenBank/DDBJ whole genome shotgun (WGS) entry which is preliminary data.</text>
</comment>
<sequence>MSVGNYKTYVCDGVEIKDLQGLILAELTFTFMEQLGTYKTLGYQLDNGVLQRVHKHLQAKGLENAGKIVPPSKKKKKHKFDAEPDSTGGFGQPTRKSRRLERKAAMPVYPPTPEFNLQRPAQSPLGVPLLELSSADSAPQTAASMEIHPARMSMMQQDTKYEVEEYVEPIYRKVTGENGSALPFNRLEAGKSSTIPIRTEVYQYGDRKDSAIEINTSPSEVLSETDKFLSEFQYPPSGTSVSLPPAIEHQSAVTDVTSAPGVHLILEQVDLSATESDIRALFALYNVKAVIMMNSYLLMKPTGHACVEMESSAEAEKLLSDAKSRTFTLYDREIILKQA</sequence>
<dbReference type="InterPro" id="IPR035979">
    <property type="entry name" value="RBD_domain_sf"/>
</dbReference>
<dbReference type="RefSeq" id="XP_018002594.1">
    <property type="nucleotide sequence ID" value="XM_018150182.1"/>
</dbReference>
<dbReference type="GO" id="GO:0003723">
    <property type="term" value="F:RNA binding"/>
    <property type="evidence" value="ECO:0007669"/>
    <property type="project" value="InterPro"/>
</dbReference>
<dbReference type="EMBL" id="LFJN01000007">
    <property type="protein sequence ID" value="KPI42631.1"/>
    <property type="molecule type" value="Genomic_DNA"/>
</dbReference>
<evidence type="ECO:0000256" key="1">
    <source>
        <dbReference type="SAM" id="MobiDB-lite"/>
    </source>
</evidence>
<dbReference type="GeneID" id="28742062"/>
<gene>
    <name evidence="3" type="ORF">AB675_9630</name>
</gene>